<evidence type="ECO:0000313" key="4">
    <source>
        <dbReference type="EMBL" id="MDY0882074.1"/>
    </source>
</evidence>
<reference evidence="4 5" key="1">
    <citation type="journal article" date="2016" name="Antonie Van Leeuwenhoek">
        <title>Dongia soli sp. nov., isolated from soil from Dokdo, Korea.</title>
        <authorList>
            <person name="Kim D.U."/>
            <person name="Lee H."/>
            <person name="Kim H."/>
            <person name="Kim S.G."/>
            <person name="Ka J.O."/>
        </authorList>
    </citation>
    <scope>NUCLEOTIDE SEQUENCE [LARGE SCALE GENOMIC DNA]</scope>
    <source>
        <strain evidence="4 5">D78</strain>
    </source>
</reference>
<dbReference type="PANTHER" id="PTHR10584">
    <property type="entry name" value="SUGAR KINASE"/>
    <property type="match status" value="1"/>
</dbReference>
<dbReference type="EMBL" id="JAXCLW010000001">
    <property type="protein sequence ID" value="MDY0882074.1"/>
    <property type="molecule type" value="Genomic_DNA"/>
</dbReference>
<dbReference type="Gene3D" id="3.40.1190.20">
    <property type="match status" value="1"/>
</dbReference>
<evidence type="ECO:0000256" key="1">
    <source>
        <dbReference type="ARBA" id="ARBA00022679"/>
    </source>
</evidence>
<keyword evidence="1" id="KW-0808">Transferase</keyword>
<feature type="domain" description="Carbohydrate kinase PfkB" evidence="3">
    <location>
        <begin position="6"/>
        <end position="293"/>
    </location>
</feature>
<dbReference type="PANTHER" id="PTHR10584:SF166">
    <property type="entry name" value="RIBOKINASE"/>
    <property type="match status" value="1"/>
</dbReference>
<dbReference type="RefSeq" id="WP_320507106.1">
    <property type="nucleotide sequence ID" value="NZ_JAXCLW010000001.1"/>
</dbReference>
<dbReference type="PROSITE" id="PS00584">
    <property type="entry name" value="PFKB_KINASES_2"/>
    <property type="match status" value="1"/>
</dbReference>
<dbReference type="SUPFAM" id="SSF53613">
    <property type="entry name" value="Ribokinase-like"/>
    <property type="match status" value="1"/>
</dbReference>
<dbReference type="InterPro" id="IPR011611">
    <property type="entry name" value="PfkB_dom"/>
</dbReference>
<sequence>MAMRPLALIGNVNIDIIIGAAAPWPRPGTEIMVDHGEIRVGGAVGNTALALDAMGVPFRLAANTGDDHFGAWLRESFAAHSAAWPVEQTATTFSVGVTHPDGERTFFTMPGHIPLLSLAEVKSCLDIEALRGGIALVAGCYLTDRLTADYAELFTWLMAHNIEIALDTGWPIRGWTPEILTMTRAWLPYCAHFLVNEVEITSLAGTQTVEAALERIGRLLPPTAQLVVKLGAAGAMGQHLGRTVRVTAPKVTPVDTIGAGDVFNAGYLAAMARGADIDTALAAGVGIASRAVSTLPRRYDAAS</sequence>
<proteinExistence type="predicted"/>
<protein>
    <submittedName>
        <fullName evidence="4">PfkB family carbohydrate kinase</fullName>
    </submittedName>
</protein>
<evidence type="ECO:0000313" key="5">
    <source>
        <dbReference type="Proteomes" id="UP001279642"/>
    </source>
</evidence>
<dbReference type="Pfam" id="PF00294">
    <property type="entry name" value="PfkB"/>
    <property type="match status" value="1"/>
</dbReference>
<dbReference type="Proteomes" id="UP001279642">
    <property type="component" value="Unassembled WGS sequence"/>
</dbReference>
<evidence type="ECO:0000259" key="3">
    <source>
        <dbReference type="Pfam" id="PF00294"/>
    </source>
</evidence>
<accession>A0ABU5E7D5</accession>
<keyword evidence="2 4" id="KW-0418">Kinase</keyword>
<gene>
    <name evidence="4" type="ORF">SMD27_04400</name>
</gene>
<dbReference type="InterPro" id="IPR029056">
    <property type="entry name" value="Ribokinase-like"/>
</dbReference>
<comment type="caution">
    <text evidence="4">The sequence shown here is derived from an EMBL/GenBank/DDBJ whole genome shotgun (WGS) entry which is preliminary data.</text>
</comment>
<evidence type="ECO:0000256" key="2">
    <source>
        <dbReference type="ARBA" id="ARBA00022777"/>
    </source>
</evidence>
<keyword evidence="5" id="KW-1185">Reference proteome</keyword>
<dbReference type="InterPro" id="IPR002173">
    <property type="entry name" value="Carboh/pur_kinase_PfkB_CS"/>
</dbReference>
<dbReference type="GO" id="GO:0016301">
    <property type="term" value="F:kinase activity"/>
    <property type="evidence" value="ECO:0007669"/>
    <property type="project" value="UniProtKB-KW"/>
</dbReference>
<organism evidence="4 5">
    <name type="scientific">Dongia soli</name>
    <dbReference type="NCBI Taxonomy" id="600628"/>
    <lineage>
        <taxon>Bacteria</taxon>
        <taxon>Pseudomonadati</taxon>
        <taxon>Pseudomonadota</taxon>
        <taxon>Alphaproteobacteria</taxon>
        <taxon>Rhodospirillales</taxon>
        <taxon>Dongiaceae</taxon>
        <taxon>Dongia</taxon>
    </lineage>
</organism>
<name>A0ABU5E7D5_9PROT</name>